<name>A0A4S1CCP8_9BACT</name>
<gene>
    <name evidence="3" type="ORF">E4633_12620</name>
</gene>
<evidence type="ECO:0000259" key="1">
    <source>
        <dbReference type="Pfam" id="PF08401"/>
    </source>
</evidence>
<dbReference type="InterPro" id="IPR013610">
    <property type="entry name" value="ArdC_N"/>
</dbReference>
<dbReference type="PIRSF" id="PIRSF037112">
    <property type="entry name" value="Antirestriction_ArdC"/>
    <property type="match status" value="1"/>
</dbReference>
<sequence length="287" mass="32384">MCKTYDVINSKMMVLLEQGTVPWRKTWNAESNMPKNLISGKEYRGINVFMLGCMPYASPYWLTFKQVQDRGGHVRKGEKSTPVIFWKWIDNKDADTKTGKVPMLRYYSVFNVEQVEGITSTPPPEAINNSFTPIDRAEQMLSCMPLKPQIHYGGNQPSYSPVLDYVKMPVAESFESPEEYYSTLFHELTHATGHASRVGRKGILEPSFFCSHEYSKEELVAEMGAAFLCGVAGIEQNTLENSAAYIQGWLKALKNDKTLLVHAAAQAQKASDYILNRKGGEEEDQDD</sequence>
<dbReference type="InterPro" id="IPR041459">
    <property type="entry name" value="MPTase-PolyVal"/>
</dbReference>
<feature type="domain" description="Polyvalent protein metallopeptidase" evidence="2">
    <location>
        <begin position="147"/>
        <end position="266"/>
    </location>
</feature>
<dbReference type="Pfam" id="PF18818">
    <property type="entry name" value="MPTase-PolyVal"/>
    <property type="match status" value="1"/>
</dbReference>
<dbReference type="InterPro" id="IPR017113">
    <property type="entry name" value="Antirestriction_ArdC"/>
</dbReference>
<evidence type="ECO:0000313" key="3">
    <source>
        <dbReference type="EMBL" id="TGU71184.1"/>
    </source>
</evidence>
<dbReference type="EMBL" id="SRSC01000003">
    <property type="protein sequence ID" value="TGU71184.1"/>
    <property type="molecule type" value="Genomic_DNA"/>
</dbReference>
<dbReference type="AlphaFoldDB" id="A0A4S1CCP8"/>
<dbReference type="GO" id="GO:0003697">
    <property type="term" value="F:single-stranded DNA binding"/>
    <property type="evidence" value="ECO:0007669"/>
    <property type="project" value="InterPro"/>
</dbReference>
<evidence type="ECO:0000313" key="4">
    <source>
        <dbReference type="Proteomes" id="UP000306416"/>
    </source>
</evidence>
<dbReference type="RefSeq" id="WP_135870623.1">
    <property type="nucleotide sequence ID" value="NZ_SRSC01000003.1"/>
</dbReference>
<organism evidence="3 4">
    <name type="scientific">Geomonas terrae</name>
    <dbReference type="NCBI Taxonomy" id="2562681"/>
    <lineage>
        <taxon>Bacteria</taxon>
        <taxon>Pseudomonadati</taxon>
        <taxon>Thermodesulfobacteriota</taxon>
        <taxon>Desulfuromonadia</taxon>
        <taxon>Geobacterales</taxon>
        <taxon>Geobacteraceae</taxon>
        <taxon>Geomonas</taxon>
    </lineage>
</organism>
<feature type="domain" description="N-terminal" evidence="1">
    <location>
        <begin position="4"/>
        <end position="110"/>
    </location>
</feature>
<dbReference type="Proteomes" id="UP000306416">
    <property type="component" value="Unassembled WGS sequence"/>
</dbReference>
<proteinExistence type="predicted"/>
<evidence type="ECO:0000259" key="2">
    <source>
        <dbReference type="Pfam" id="PF18818"/>
    </source>
</evidence>
<reference evidence="3 4" key="1">
    <citation type="submission" date="2019-04" db="EMBL/GenBank/DDBJ databases">
        <title>Geobacter oryzae sp. nov., ferric-reducing bacteria isolated from paddy soil.</title>
        <authorList>
            <person name="Xu Z."/>
            <person name="Masuda Y."/>
            <person name="Itoh H."/>
            <person name="Senoo K."/>
        </authorList>
    </citation>
    <scope>NUCLEOTIDE SEQUENCE [LARGE SCALE GENOMIC DNA]</scope>
    <source>
        <strain evidence="3 4">Red111</strain>
    </source>
</reference>
<accession>A0A4S1CCP8</accession>
<comment type="caution">
    <text evidence="3">The sequence shown here is derived from an EMBL/GenBank/DDBJ whole genome shotgun (WGS) entry which is preliminary data.</text>
</comment>
<keyword evidence="4" id="KW-1185">Reference proteome</keyword>
<protein>
    <submittedName>
        <fullName evidence="3">DUF1738 domain-containing protein</fullName>
    </submittedName>
</protein>
<dbReference type="Pfam" id="PF08401">
    <property type="entry name" value="ArdcN"/>
    <property type="match status" value="1"/>
</dbReference>